<feature type="region of interest" description="Disordered" evidence="5">
    <location>
        <begin position="299"/>
        <end position="364"/>
    </location>
</feature>
<dbReference type="InterPro" id="IPR040204">
    <property type="entry name" value="UBR7"/>
</dbReference>
<dbReference type="Proteomes" id="UP000663840">
    <property type="component" value="Unassembled WGS sequence"/>
</dbReference>
<dbReference type="PANTHER" id="PTHR13513:SF9">
    <property type="entry name" value="E3 UBIQUITIN-PROTEIN LIGASE UBR7-RELATED"/>
    <property type="match status" value="1"/>
</dbReference>
<evidence type="ECO:0000313" key="7">
    <source>
        <dbReference type="EMBL" id="CAE6414995.1"/>
    </source>
</evidence>
<accession>A0A8H2X0V2</accession>
<dbReference type="GO" id="GO:0008270">
    <property type="term" value="F:zinc ion binding"/>
    <property type="evidence" value="ECO:0007669"/>
    <property type="project" value="UniProtKB-KW"/>
</dbReference>
<dbReference type="GO" id="GO:0005737">
    <property type="term" value="C:cytoplasm"/>
    <property type="evidence" value="ECO:0007669"/>
    <property type="project" value="TreeGrafter"/>
</dbReference>
<protein>
    <recommendedName>
        <fullName evidence="6">UBR-type domain-containing protein</fullName>
    </recommendedName>
</protein>
<dbReference type="Pfam" id="PF00628">
    <property type="entry name" value="PHD"/>
    <property type="match status" value="1"/>
</dbReference>
<evidence type="ECO:0000313" key="8">
    <source>
        <dbReference type="Proteomes" id="UP000663840"/>
    </source>
</evidence>
<dbReference type="AlphaFoldDB" id="A0A8H2X0V2"/>
<keyword evidence="2" id="KW-0863">Zinc-finger</keyword>
<dbReference type="SMART" id="SM00396">
    <property type="entry name" value="ZnF_UBR1"/>
    <property type="match status" value="1"/>
</dbReference>
<organism evidence="7 8">
    <name type="scientific">Rhizoctonia solani</name>
    <dbReference type="NCBI Taxonomy" id="456999"/>
    <lineage>
        <taxon>Eukaryota</taxon>
        <taxon>Fungi</taxon>
        <taxon>Dikarya</taxon>
        <taxon>Basidiomycota</taxon>
        <taxon>Agaricomycotina</taxon>
        <taxon>Agaricomycetes</taxon>
        <taxon>Cantharellales</taxon>
        <taxon>Ceratobasidiaceae</taxon>
        <taxon>Rhizoctonia</taxon>
    </lineage>
</organism>
<dbReference type="PANTHER" id="PTHR13513">
    <property type="entry name" value="E3 UBIQUITIN-PROTEIN LIGASE UBR7"/>
    <property type="match status" value="1"/>
</dbReference>
<dbReference type="CDD" id="cd19677">
    <property type="entry name" value="UBR-box_UBR7"/>
    <property type="match status" value="1"/>
</dbReference>
<evidence type="ECO:0000256" key="5">
    <source>
        <dbReference type="SAM" id="MobiDB-lite"/>
    </source>
</evidence>
<dbReference type="InterPro" id="IPR013083">
    <property type="entry name" value="Znf_RING/FYVE/PHD"/>
</dbReference>
<sequence length="489" mass="53537">MTTPHDLALAQASLVHEASLALPGEFSQCTYDLGYIKQAVYLCLSCPDGQGRGVCASCSIGCHADHEQIELFPKRHFRCDCPTSGLGHGCSLKPSPLAPSTSKLPINHENAYSQNFFRGGRFCRCAQKYDAKTERETMVQCLSCEDWFHESCLNLRERVPPRETAESDADPFPSGAQPAPLDQTQGGPPPEQTERAQVQSAPPAHSGDAPLVLGQIQDAPPAQDGNEQDAESVYSSASLPPALLPGDSYETLICGSCVGKIPTVKRYAGTKGFRMVVPAEGGVEGFRILGEEWDEEVEVDVVGEEGQEVGTKRRASDAGVDEQASKRPRAEDPNPTPTDTPSSFNDTSTSTPDDPIPPTRCTAPPINSLAQTFLADPTAYGDVFLSAGWRERWCRCETCYPSLLKHPFLLEEEETYEPPQDPDAGLSLEELGMRALATLPHERALDSIRAYNAMRDDLMLYLRPFADSGREVREEDITAFFQRRRQGRV</sequence>
<evidence type="ECO:0000256" key="3">
    <source>
        <dbReference type="ARBA" id="ARBA00022833"/>
    </source>
</evidence>
<dbReference type="InterPro" id="IPR003126">
    <property type="entry name" value="Znf_UBR"/>
</dbReference>
<dbReference type="GO" id="GO:0061630">
    <property type="term" value="F:ubiquitin protein ligase activity"/>
    <property type="evidence" value="ECO:0007669"/>
    <property type="project" value="InterPro"/>
</dbReference>
<feature type="compositionally biased region" description="Basic and acidic residues" evidence="5">
    <location>
        <begin position="323"/>
        <end position="332"/>
    </location>
</feature>
<evidence type="ECO:0000256" key="2">
    <source>
        <dbReference type="ARBA" id="ARBA00022771"/>
    </source>
</evidence>
<dbReference type="SMART" id="SM00249">
    <property type="entry name" value="PHD"/>
    <property type="match status" value="1"/>
</dbReference>
<dbReference type="InterPro" id="IPR047506">
    <property type="entry name" value="UBR7-like_UBR-box"/>
</dbReference>
<dbReference type="Gene3D" id="3.30.40.10">
    <property type="entry name" value="Zinc/RING finger domain, C3HC4 (zinc finger)"/>
    <property type="match status" value="1"/>
</dbReference>
<feature type="domain" description="UBR-type" evidence="6">
    <location>
        <begin position="27"/>
        <end position="95"/>
    </location>
</feature>
<feature type="region of interest" description="Disordered" evidence="5">
    <location>
        <begin position="161"/>
        <end position="238"/>
    </location>
</feature>
<dbReference type="InterPro" id="IPR019787">
    <property type="entry name" value="Znf_PHD-finger"/>
</dbReference>
<dbReference type="SUPFAM" id="SSF57903">
    <property type="entry name" value="FYVE/PHD zinc finger"/>
    <property type="match status" value="1"/>
</dbReference>
<keyword evidence="3" id="KW-0862">Zinc</keyword>
<name>A0A8H2X0V2_9AGAM</name>
<evidence type="ECO:0000259" key="6">
    <source>
        <dbReference type="PROSITE" id="PS51157"/>
    </source>
</evidence>
<comment type="caution">
    <text evidence="7">The sequence shown here is derived from an EMBL/GenBank/DDBJ whole genome shotgun (WGS) entry which is preliminary data.</text>
</comment>
<feature type="compositionally biased region" description="Low complexity" evidence="5">
    <location>
        <begin position="337"/>
        <end position="353"/>
    </location>
</feature>
<dbReference type="PROSITE" id="PS51157">
    <property type="entry name" value="ZF_UBR"/>
    <property type="match status" value="1"/>
</dbReference>
<dbReference type="InterPro" id="IPR011011">
    <property type="entry name" value="Znf_FYVE_PHD"/>
</dbReference>
<reference evidence="7" key="1">
    <citation type="submission" date="2021-01" db="EMBL/GenBank/DDBJ databases">
        <authorList>
            <person name="Kaushik A."/>
        </authorList>
    </citation>
    <scope>NUCLEOTIDE SEQUENCE</scope>
    <source>
        <strain evidence="7">AG1-1A</strain>
    </source>
</reference>
<evidence type="ECO:0000256" key="1">
    <source>
        <dbReference type="ARBA" id="ARBA00022723"/>
    </source>
</evidence>
<dbReference type="Pfam" id="PF02207">
    <property type="entry name" value="zf-UBR"/>
    <property type="match status" value="1"/>
</dbReference>
<dbReference type="EMBL" id="CAJMWR010001099">
    <property type="protein sequence ID" value="CAE6414995.1"/>
    <property type="molecule type" value="Genomic_DNA"/>
</dbReference>
<proteinExistence type="predicted"/>
<evidence type="ECO:0000256" key="4">
    <source>
        <dbReference type="PROSITE-ProRule" id="PRU00508"/>
    </source>
</evidence>
<gene>
    <name evidence="7" type="ORF">RDB_LOCUS48111</name>
</gene>
<feature type="zinc finger region" description="UBR-type" evidence="4">
    <location>
        <begin position="27"/>
        <end position="95"/>
    </location>
</feature>
<dbReference type="InterPro" id="IPR001965">
    <property type="entry name" value="Znf_PHD"/>
</dbReference>
<keyword evidence="1" id="KW-0479">Metal-binding</keyword>